<feature type="transmembrane region" description="Helical" evidence="1">
    <location>
        <begin position="66"/>
        <end position="86"/>
    </location>
</feature>
<dbReference type="Proteomes" id="UP000494163">
    <property type="component" value="Chromosome 3L"/>
</dbReference>
<dbReference type="EMBL" id="CP012525">
    <property type="protein sequence ID" value="ALC42997.1"/>
    <property type="molecule type" value="Genomic_DNA"/>
</dbReference>
<sequence>MFLFIRSPMGSLGNNMRAVRDRLGDEFVAKLDELHLNALRTGLVSRADLQEAYRKARDMDTNSNRLSLLWLLGIIFFILVATPVFYETISFLLGVRCFLPNNNLVLEATRPIIDCAFCKSVSAPLILNNLTREQFSSYAYSSLPIIVKKAVAHWPAQHSLNYSYIKELYNRVPGSLDAVCQFQHFSSDLKTLRDVFKMSPKRADMSEGAPWFVGWSVCQPTVLAELRKLYPRPHFLPVDAEMPNTDFILMGYEQGAVMHLDYIPRLMWQAQLQGNKSWFLSPAPECDHQCQSFFFYVEPGDAVLVDTRIWYHANTIPRGQFSLTIQSEYG</sequence>
<dbReference type="GO" id="GO:0016706">
    <property type="term" value="F:2-oxoglutarate-dependent dioxygenase activity"/>
    <property type="evidence" value="ECO:0007669"/>
    <property type="project" value="TreeGrafter"/>
</dbReference>
<evidence type="ECO:0000313" key="2">
    <source>
        <dbReference type="EMBL" id="ALC42997.1"/>
    </source>
</evidence>
<dbReference type="Gene3D" id="2.60.120.650">
    <property type="entry name" value="Cupin"/>
    <property type="match status" value="1"/>
</dbReference>
<proteinExistence type="predicted"/>
<keyword evidence="1" id="KW-0812">Transmembrane</keyword>
<dbReference type="SUPFAM" id="SSF51197">
    <property type="entry name" value="Clavaminate synthase-like"/>
    <property type="match status" value="1"/>
</dbReference>
<dbReference type="OMA" id="EMPNTDF"/>
<keyword evidence="1" id="KW-1133">Transmembrane helix</keyword>
<organism evidence="2 3">
    <name type="scientific">Drosophila busckii</name>
    <name type="common">Fruit fly</name>
    <dbReference type="NCBI Taxonomy" id="30019"/>
    <lineage>
        <taxon>Eukaryota</taxon>
        <taxon>Metazoa</taxon>
        <taxon>Ecdysozoa</taxon>
        <taxon>Arthropoda</taxon>
        <taxon>Hexapoda</taxon>
        <taxon>Insecta</taxon>
        <taxon>Pterygota</taxon>
        <taxon>Neoptera</taxon>
        <taxon>Endopterygota</taxon>
        <taxon>Diptera</taxon>
        <taxon>Brachycera</taxon>
        <taxon>Muscomorpha</taxon>
        <taxon>Ephydroidea</taxon>
        <taxon>Drosophilidae</taxon>
        <taxon>Drosophila</taxon>
    </lineage>
</organism>
<keyword evidence="3" id="KW-1185">Reference proteome</keyword>
<accession>A0A0M4EJ83</accession>
<dbReference type="PANTHER" id="PTHR12480">
    <property type="entry name" value="ARGININE DEMETHYLASE AND LYSYL-HYDROXYLASE JMJD"/>
    <property type="match status" value="1"/>
</dbReference>
<reference evidence="2 3" key="1">
    <citation type="submission" date="2015-08" db="EMBL/GenBank/DDBJ databases">
        <title>Ancestral chromatin configuration constrains chromatin evolution on differentiating sex chromosomes in Drosophila.</title>
        <authorList>
            <person name="Zhou Q."/>
            <person name="Bachtrog D."/>
        </authorList>
    </citation>
    <scope>NUCLEOTIDE SEQUENCE [LARGE SCALE GENOMIC DNA]</scope>
    <source>
        <tissue evidence="2">Whole larvae</tissue>
    </source>
</reference>
<name>A0A0M4EJ83_DROBS</name>
<dbReference type="InterPro" id="IPR050910">
    <property type="entry name" value="JMJD6_ArgDemeth/LysHydrox"/>
</dbReference>
<dbReference type="AlphaFoldDB" id="A0A0M4EJ83"/>
<dbReference type="PANTHER" id="PTHR12480:SF13">
    <property type="entry name" value="LD14533P"/>
    <property type="match status" value="1"/>
</dbReference>
<dbReference type="STRING" id="30019.A0A0M4EJ83"/>
<keyword evidence="1" id="KW-0472">Membrane</keyword>
<dbReference type="OrthoDB" id="47883at2759"/>
<evidence type="ECO:0000313" key="3">
    <source>
        <dbReference type="Proteomes" id="UP000494163"/>
    </source>
</evidence>
<evidence type="ECO:0000256" key="1">
    <source>
        <dbReference type="SAM" id="Phobius"/>
    </source>
</evidence>
<gene>
    <name evidence="2" type="ORF">Dbus_chr3Lg163</name>
</gene>
<protein>
    <submittedName>
        <fullName evidence="2">CG2211</fullName>
    </submittedName>
</protein>